<evidence type="ECO:0000313" key="13">
    <source>
        <dbReference type="EMBL" id="KAF2454098.1"/>
    </source>
</evidence>
<organism evidence="13 14">
    <name type="scientific">Lineolata rhizophorae</name>
    <dbReference type="NCBI Taxonomy" id="578093"/>
    <lineage>
        <taxon>Eukaryota</taxon>
        <taxon>Fungi</taxon>
        <taxon>Dikarya</taxon>
        <taxon>Ascomycota</taxon>
        <taxon>Pezizomycotina</taxon>
        <taxon>Dothideomycetes</taxon>
        <taxon>Dothideomycetes incertae sedis</taxon>
        <taxon>Lineolatales</taxon>
        <taxon>Lineolataceae</taxon>
        <taxon>Lineolata</taxon>
    </lineage>
</organism>
<gene>
    <name evidence="13" type="ORF">BDY21DRAFT_354093</name>
</gene>
<keyword evidence="6" id="KW-0496">Mitochondrion</keyword>
<keyword evidence="5" id="KW-0677">Repeat</keyword>
<dbReference type="OrthoDB" id="18574at2759"/>
<feature type="transmembrane region" description="Helical" evidence="12">
    <location>
        <begin position="251"/>
        <end position="270"/>
    </location>
</feature>
<protein>
    <submittedName>
        <fullName evidence="13">Mitochondrial carrier domain-containing protein</fullName>
    </submittedName>
</protein>
<feature type="repeat" description="Solcar" evidence="9">
    <location>
        <begin position="251"/>
        <end position="354"/>
    </location>
</feature>
<evidence type="ECO:0000256" key="12">
    <source>
        <dbReference type="SAM" id="Phobius"/>
    </source>
</evidence>
<dbReference type="InterPro" id="IPR052217">
    <property type="entry name" value="Mito/Peroxisomal_Carrier"/>
</dbReference>
<dbReference type="InterPro" id="IPR018108">
    <property type="entry name" value="MCP_transmembrane"/>
</dbReference>
<evidence type="ECO:0000256" key="1">
    <source>
        <dbReference type="ARBA" id="ARBA00004141"/>
    </source>
</evidence>
<dbReference type="Gene3D" id="1.50.40.10">
    <property type="entry name" value="Mitochondrial carrier domain"/>
    <property type="match status" value="1"/>
</dbReference>
<comment type="similarity">
    <text evidence="2 10">Belongs to the mitochondrial carrier (TC 2.A.29) family.</text>
</comment>
<dbReference type="GO" id="GO:0015217">
    <property type="term" value="F:ADP transmembrane transporter activity"/>
    <property type="evidence" value="ECO:0007669"/>
    <property type="project" value="TreeGrafter"/>
</dbReference>
<sequence length="412" mass="44676">MARPYNSQLDAFDIYHQTQEGRRPKKGTAIGPALPALGHAVSGSAGSAISHLLVYPLDLLITRLQVQRQLSGSEASTDNKEREYAGFADAVKRIYRDEGGLGAFYTGAAQDTAKSVADSFLFFLAYTFLRERRLSSTTSTSSSGSPKRTLATVDELAVGMLAGAFARFVTAPAQNVVTRAQTAAVVDTESKPSMGDIARQIRKERGVRGFWSGYSATLVLTLNPSITFLLHESLLRALAPRDRRKDPGPRTTFLIAAASKAIASVITYPFSVARTRVQVSAKSTSSTAKSSNEVDGVPDGQTRHARRDTIVSMILRIVQSEGILGLYRGAGGQVVKGFFEHGLTMLMKEQIFAVVVQLYYVLLKILRRYPSPAELAKLAEEEAAKSVSDMVHQTEQMIQTGVEKGKDVLKGP</sequence>
<feature type="compositionally biased region" description="Low complexity" evidence="11">
    <location>
        <begin position="282"/>
        <end position="291"/>
    </location>
</feature>
<dbReference type="PROSITE" id="PS50920">
    <property type="entry name" value="SOLCAR"/>
    <property type="match status" value="3"/>
</dbReference>
<dbReference type="AlphaFoldDB" id="A0A6A6NRA1"/>
<dbReference type="InterPro" id="IPR023395">
    <property type="entry name" value="MCP_dom_sf"/>
</dbReference>
<dbReference type="SUPFAM" id="SSF103506">
    <property type="entry name" value="Mitochondrial carrier"/>
    <property type="match status" value="1"/>
</dbReference>
<keyword evidence="6" id="KW-0999">Mitochondrion inner membrane</keyword>
<feature type="region of interest" description="Disordered" evidence="11">
    <location>
        <begin position="282"/>
        <end position="301"/>
    </location>
</feature>
<reference evidence="13" key="1">
    <citation type="journal article" date="2020" name="Stud. Mycol.">
        <title>101 Dothideomycetes genomes: a test case for predicting lifestyles and emergence of pathogens.</title>
        <authorList>
            <person name="Haridas S."/>
            <person name="Albert R."/>
            <person name="Binder M."/>
            <person name="Bloem J."/>
            <person name="Labutti K."/>
            <person name="Salamov A."/>
            <person name="Andreopoulos B."/>
            <person name="Baker S."/>
            <person name="Barry K."/>
            <person name="Bills G."/>
            <person name="Bluhm B."/>
            <person name="Cannon C."/>
            <person name="Castanera R."/>
            <person name="Culley D."/>
            <person name="Daum C."/>
            <person name="Ezra D."/>
            <person name="Gonzalez J."/>
            <person name="Henrissat B."/>
            <person name="Kuo A."/>
            <person name="Liang C."/>
            <person name="Lipzen A."/>
            <person name="Lutzoni F."/>
            <person name="Magnuson J."/>
            <person name="Mondo S."/>
            <person name="Nolan M."/>
            <person name="Ohm R."/>
            <person name="Pangilinan J."/>
            <person name="Park H.-J."/>
            <person name="Ramirez L."/>
            <person name="Alfaro M."/>
            <person name="Sun H."/>
            <person name="Tritt A."/>
            <person name="Yoshinaga Y."/>
            <person name="Zwiers L.-H."/>
            <person name="Turgeon B."/>
            <person name="Goodwin S."/>
            <person name="Spatafora J."/>
            <person name="Crous P."/>
            <person name="Grigoriev I."/>
        </authorList>
    </citation>
    <scope>NUCLEOTIDE SEQUENCE</scope>
    <source>
        <strain evidence="13">ATCC 16933</strain>
    </source>
</reference>
<feature type="transmembrane region" description="Helical" evidence="12">
    <location>
        <begin position="209"/>
        <end position="230"/>
    </location>
</feature>
<evidence type="ECO:0000256" key="4">
    <source>
        <dbReference type="ARBA" id="ARBA00022692"/>
    </source>
</evidence>
<comment type="subcellular location">
    <subcellularLocation>
        <location evidence="1">Membrane</location>
        <topology evidence="1">Multi-pass membrane protein</topology>
    </subcellularLocation>
</comment>
<dbReference type="EMBL" id="MU001693">
    <property type="protein sequence ID" value="KAF2454098.1"/>
    <property type="molecule type" value="Genomic_DNA"/>
</dbReference>
<keyword evidence="8 9" id="KW-0472">Membrane</keyword>
<accession>A0A6A6NRA1</accession>
<evidence type="ECO:0000256" key="9">
    <source>
        <dbReference type="PROSITE-ProRule" id="PRU00282"/>
    </source>
</evidence>
<evidence type="ECO:0000256" key="10">
    <source>
        <dbReference type="RuleBase" id="RU000488"/>
    </source>
</evidence>
<dbReference type="Pfam" id="PF00153">
    <property type="entry name" value="Mito_carr"/>
    <property type="match status" value="3"/>
</dbReference>
<evidence type="ECO:0000256" key="3">
    <source>
        <dbReference type="ARBA" id="ARBA00022448"/>
    </source>
</evidence>
<evidence type="ECO:0000256" key="8">
    <source>
        <dbReference type="ARBA" id="ARBA00023136"/>
    </source>
</evidence>
<keyword evidence="14" id="KW-1185">Reference proteome</keyword>
<evidence type="ECO:0000256" key="6">
    <source>
        <dbReference type="ARBA" id="ARBA00022792"/>
    </source>
</evidence>
<name>A0A6A6NRA1_9PEZI</name>
<keyword evidence="3 10" id="KW-0813">Transport</keyword>
<evidence type="ECO:0000256" key="7">
    <source>
        <dbReference type="ARBA" id="ARBA00022989"/>
    </source>
</evidence>
<evidence type="ECO:0000313" key="14">
    <source>
        <dbReference type="Proteomes" id="UP000799766"/>
    </source>
</evidence>
<keyword evidence="4 9" id="KW-0812">Transmembrane</keyword>
<dbReference type="GO" id="GO:0016020">
    <property type="term" value="C:membrane"/>
    <property type="evidence" value="ECO:0007669"/>
    <property type="project" value="UniProtKB-SubCell"/>
</dbReference>
<evidence type="ECO:0000256" key="11">
    <source>
        <dbReference type="SAM" id="MobiDB-lite"/>
    </source>
</evidence>
<feature type="repeat" description="Solcar" evidence="9">
    <location>
        <begin position="34"/>
        <end position="132"/>
    </location>
</feature>
<dbReference type="PANTHER" id="PTHR45939">
    <property type="entry name" value="PEROXISOMAL MEMBRANE PROTEIN PMP34-RELATED"/>
    <property type="match status" value="1"/>
</dbReference>
<dbReference type="PANTHER" id="PTHR45939:SF2">
    <property type="entry name" value="CARRIER PROTEIN, PUTATIVE (AFU_ORTHOLOGUE AFUA_2G13870)-RELATED"/>
    <property type="match status" value="1"/>
</dbReference>
<evidence type="ECO:0000256" key="2">
    <source>
        <dbReference type="ARBA" id="ARBA00006375"/>
    </source>
</evidence>
<evidence type="ECO:0000256" key="5">
    <source>
        <dbReference type="ARBA" id="ARBA00022737"/>
    </source>
</evidence>
<dbReference type="Proteomes" id="UP000799766">
    <property type="component" value="Unassembled WGS sequence"/>
</dbReference>
<feature type="repeat" description="Solcar" evidence="9">
    <location>
        <begin position="150"/>
        <end position="237"/>
    </location>
</feature>
<keyword evidence="7 12" id="KW-1133">Transmembrane helix</keyword>
<proteinExistence type="inferred from homology"/>